<proteinExistence type="predicted"/>
<dbReference type="EMBL" id="PGOL01000265">
    <property type="protein sequence ID" value="PKI73663.1"/>
    <property type="molecule type" value="Genomic_DNA"/>
</dbReference>
<dbReference type="AlphaFoldDB" id="A0A2I0KZ87"/>
<reference evidence="2 3" key="1">
    <citation type="submission" date="2017-11" db="EMBL/GenBank/DDBJ databases">
        <title>De-novo sequencing of pomegranate (Punica granatum L.) genome.</title>
        <authorList>
            <person name="Akparov Z."/>
            <person name="Amiraslanov A."/>
            <person name="Hajiyeva S."/>
            <person name="Abbasov M."/>
            <person name="Kaur K."/>
            <person name="Hamwieh A."/>
            <person name="Solovyev V."/>
            <person name="Salamov A."/>
            <person name="Braich B."/>
            <person name="Kosarev P."/>
            <person name="Mahmoud A."/>
            <person name="Hajiyev E."/>
            <person name="Babayeva S."/>
            <person name="Izzatullayeva V."/>
            <person name="Mammadov A."/>
            <person name="Mammadov A."/>
            <person name="Sharifova S."/>
            <person name="Ojaghi J."/>
            <person name="Eynullazada K."/>
            <person name="Bayramov B."/>
            <person name="Abdulazimova A."/>
            <person name="Shahmuradov I."/>
        </authorList>
    </citation>
    <scope>NUCLEOTIDE SEQUENCE [LARGE SCALE GENOMIC DNA]</scope>
    <source>
        <strain evidence="3">cv. AG2017</strain>
        <tissue evidence="2">Leaf</tissue>
    </source>
</reference>
<sequence>MEEQFLAGRNSRGKEPIDLQEGSDDSDDSARELDDPIVSGSGRRVRKRGLNTNSQMQELIDLYRESMTKKDKAKISTPPESKKSNSSTLTEDTMTTYGNSARYDDDSSGDDDYNPLDLVVLLSIQAAASEQHGNGWNTCSCYHASFGERCVSRSKR</sequence>
<feature type="compositionally biased region" description="Polar residues" evidence="1">
    <location>
        <begin position="84"/>
        <end position="99"/>
    </location>
</feature>
<comment type="caution">
    <text evidence="2">The sequence shown here is derived from an EMBL/GenBank/DDBJ whole genome shotgun (WGS) entry which is preliminary data.</text>
</comment>
<name>A0A2I0KZ87_PUNGR</name>
<evidence type="ECO:0000313" key="2">
    <source>
        <dbReference type="EMBL" id="PKI73663.1"/>
    </source>
</evidence>
<accession>A0A2I0KZ87</accession>
<evidence type="ECO:0000256" key="1">
    <source>
        <dbReference type="SAM" id="MobiDB-lite"/>
    </source>
</evidence>
<dbReference type="Proteomes" id="UP000233551">
    <property type="component" value="Unassembled WGS sequence"/>
</dbReference>
<gene>
    <name evidence="2" type="ORF">CRG98_005904</name>
</gene>
<feature type="compositionally biased region" description="Basic and acidic residues" evidence="1">
    <location>
        <begin position="61"/>
        <end position="74"/>
    </location>
</feature>
<feature type="region of interest" description="Disordered" evidence="1">
    <location>
        <begin position="1"/>
        <end position="110"/>
    </location>
</feature>
<keyword evidence="3" id="KW-1185">Reference proteome</keyword>
<protein>
    <submittedName>
        <fullName evidence="2">Uncharacterized protein</fullName>
    </submittedName>
</protein>
<evidence type="ECO:0000313" key="3">
    <source>
        <dbReference type="Proteomes" id="UP000233551"/>
    </source>
</evidence>
<organism evidence="2 3">
    <name type="scientific">Punica granatum</name>
    <name type="common">Pomegranate</name>
    <dbReference type="NCBI Taxonomy" id="22663"/>
    <lineage>
        <taxon>Eukaryota</taxon>
        <taxon>Viridiplantae</taxon>
        <taxon>Streptophyta</taxon>
        <taxon>Embryophyta</taxon>
        <taxon>Tracheophyta</taxon>
        <taxon>Spermatophyta</taxon>
        <taxon>Magnoliopsida</taxon>
        <taxon>eudicotyledons</taxon>
        <taxon>Gunneridae</taxon>
        <taxon>Pentapetalae</taxon>
        <taxon>rosids</taxon>
        <taxon>malvids</taxon>
        <taxon>Myrtales</taxon>
        <taxon>Lythraceae</taxon>
        <taxon>Punica</taxon>
    </lineage>
</organism>